<evidence type="ECO:0000313" key="2">
    <source>
        <dbReference type="Proteomes" id="UP000008021"/>
    </source>
</evidence>
<dbReference type="Proteomes" id="UP000008021">
    <property type="component" value="Chromosome 2"/>
</dbReference>
<sequence length="126" mass="14359">MAGVQQFPVTKSMKWTQYSSRTGSSPRKKFGKAYHLELKNLGLQEALQGRLLISSVPIFFGFGNYKKLIRKDKQHILHGLNEVIPRWACNRIDEAGAISSHSQDVSVQTTKQPFLLVLTLFHLYEI</sequence>
<name>A0A0E0CLN1_9ORYZ</name>
<reference evidence="1" key="2">
    <citation type="submission" date="2018-05" db="EMBL/GenBank/DDBJ databases">
        <title>OmerRS3 (Oryza meridionalis Reference Sequence Version 3).</title>
        <authorList>
            <person name="Zhang J."/>
            <person name="Kudrna D."/>
            <person name="Lee S."/>
            <person name="Talag J."/>
            <person name="Welchert J."/>
            <person name="Wing R.A."/>
        </authorList>
    </citation>
    <scope>NUCLEOTIDE SEQUENCE [LARGE SCALE GENOMIC DNA]</scope>
    <source>
        <strain evidence="1">cv. OR44</strain>
    </source>
</reference>
<accession>A0A0E0CLN1</accession>
<proteinExistence type="predicted"/>
<protein>
    <submittedName>
        <fullName evidence="1">Uncharacterized protein</fullName>
    </submittedName>
</protein>
<dbReference type="EnsemblPlants" id="OMERI02G19440.1">
    <property type="protein sequence ID" value="OMERI02G19440.1"/>
    <property type="gene ID" value="OMERI02G19440"/>
</dbReference>
<reference evidence="1" key="1">
    <citation type="submission" date="2015-04" db="UniProtKB">
        <authorList>
            <consortium name="EnsemblPlants"/>
        </authorList>
    </citation>
    <scope>IDENTIFICATION</scope>
</reference>
<dbReference type="HOGENOM" id="CLU_1985128_0_0_1"/>
<organism evidence="1">
    <name type="scientific">Oryza meridionalis</name>
    <dbReference type="NCBI Taxonomy" id="40149"/>
    <lineage>
        <taxon>Eukaryota</taxon>
        <taxon>Viridiplantae</taxon>
        <taxon>Streptophyta</taxon>
        <taxon>Embryophyta</taxon>
        <taxon>Tracheophyta</taxon>
        <taxon>Spermatophyta</taxon>
        <taxon>Magnoliopsida</taxon>
        <taxon>Liliopsida</taxon>
        <taxon>Poales</taxon>
        <taxon>Poaceae</taxon>
        <taxon>BOP clade</taxon>
        <taxon>Oryzoideae</taxon>
        <taxon>Oryzeae</taxon>
        <taxon>Oryzinae</taxon>
        <taxon>Oryza</taxon>
    </lineage>
</organism>
<dbReference type="Gramene" id="OMERI02G19440.1">
    <property type="protein sequence ID" value="OMERI02G19440.1"/>
    <property type="gene ID" value="OMERI02G19440"/>
</dbReference>
<keyword evidence="2" id="KW-1185">Reference proteome</keyword>
<dbReference type="AlphaFoldDB" id="A0A0E0CLN1"/>
<evidence type="ECO:0000313" key="1">
    <source>
        <dbReference type="EnsemblPlants" id="OMERI02G19440.1"/>
    </source>
</evidence>